<evidence type="ECO:0000259" key="6">
    <source>
        <dbReference type="Pfam" id="PF08281"/>
    </source>
</evidence>
<dbReference type="InterPro" id="IPR014284">
    <property type="entry name" value="RNA_pol_sigma-70_dom"/>
</dbReference>
<dbReference type="GO" id="GO:0016987">
    <property type="term" value="F:sigma factor activity"/>
    <property type="evidence" value="ECO:0007669"/>
    <property type="project" value="UniProtKB-KW"/>
</dbReference>
<comment type="similarity">
    <text evidence="1">Belongs to the sigma-70 factor family. ECF subfamily.</text>
</comment>
<evidence type="ECO:0000313" key="8">
    <source>
        <dbReference type="Proteomes" id="UP000245678"/>
    </source>
</evidence>
<dbReference type="CDD" id="cd06171">
    <property type="entry name" value="Sigma70_r4"/>
    <property type="match status" value="1"/>
</dbReference>
<dbReference type="Pfam" id="PF04542">
    <property type="entry name" value="Sigma70_r2"/>
    <property type="match status" value="1"/>
</dbReference>
<evidence type="ECO:0000256" key="1">
    <source>
        <dbReference type="ARBA" id="ARBA00010641"/>
    </source>
</evidence>
<proteinExistence type="inferred from homology"/>
<dbReference type="RefSeq" id="WP_109608484.1">
    <property type="nucleotide sequence ID" value="NZ_QGHA01000005.1"/>
</dbReference>
<feature type="domain" description="RNA polymerase sigma-70 region 2" evidence="5">
    <location>
        <begin position="27"/>
        <end position="93"/>
    </location>
</feature>
<evidence type="ECO:0000256" key="4">
    <source>
        <dbReference type="ARBA" id="ARBA00023163"/>
    </source>
</evidence>
<evidence type="ECO:0000256" key="2">
    <source>
        <dbReference type="ARBA" id="ARBA00023015"/>
    </source>
</evidence>
<evidence type="ECO:0000313" key="7">
    <source>
        <dbReference type="EMBL" id="PWK77047.1"/>
    </source>
</evidence>
<evidence type="ECO:0000259" key="5">
    <source>
        <dbReference type="Pfam" id="PF04542"/>
    </source>
</evidence>
<keyword evidence="2" id="KW-0805">Transcription regulation</keyword>
<name>A0A316H9B0_9SPHI</name>
<evidence type="ECO:0000256" key="3">
    <source>
        <dbReference type="ARBA" id="ARBA00023082"/>
    </source>
</evidence>
<reference evidence="7 8" key="1">
    <citation type="submission" date="2018-05" db="EMBL/GenBank/DDBJ databases">
        <title>Genomic Encyclopedia of Archaeal and Bacterial Type Strains, Phase II (KMG-II): from individual species to whole genera.</title>
        <authorList>
            <person name="Goeker M."/>
        </authorList>
    </citation>
    <scope>NUCLEOTIDE SEQUENCE [LARGE SCALE GENOMIC DNA]</scope>
    <source>
        <strain evidence="7 8">DSM 19975</strain>
    </source>
</reference>
<feature type="domain" description="RNA polymerase sigma factor 70 region 4 type 2" evidence="6">
    <location>
        <begin position="125"/>
        <end position="175"/>
    </location>
</feature>
<dbReference type="NCBIfam" id="TIGR02985">
    <property type="entry name" value="Sig70_bacteroi1"/>
    <property type="match status" value="1"/>
</dbReference>
<dbReference type="InterPro" id="IPR039425">
    <property type="entry name" value="RNA_pol_sigma-70-like"/>
</dbReference>
<dbReference type="Proteomes" id="UP000245678">
    <property type="component" value="Unassembled WGS sequence"/>
</dbReference>
<comment type="caution">
    <text evidence="7">The sequence shown here is derived from an EMBL/GenBank/DDBJ whole genome shotgun (WGS) entry which is preliminary data.</text>
</comment>
<dbReference type="EMBL" id="QGHA01000005">
    <property type="protein sequence ID" value="PWK77047.1"/>
    <property type="molecule type" value="Genomic_DNA"/>
</dbReference>
<dbReference type="InterPro" id="IPR013325">
    <property type="entry name" value="RNA_pol_sigma_r2"/>
</dbReference>
<sequence>MATYELLPDHELLLLLKNDDRQAYTVIYDRYKRLLFVHAYKRLTDTDTAKDVVQEIFTQLWAKRVSVVLETSLRAYLYTAVRNQIFNLIAKKQVEAKYLDSLQDFLDQSTEFADHKTRYAQLMALIESEIEQLPTKMQEVFRLSRNEQLTHKEISQKLNISEKTVKKQVQNALKILKGKLGPLLFMLML</sequence>
<dbReference type="PANTHER" id="PTHR43133:SF46">
    <property type="entry name" value="RNA POLYMERASE SIGMA-70 FACTOR ECF SUBFAMILY"/>
    <property type="match status" value="1"/>
</dbReference>
<protein>
    <submittedName>
        <fullName evidence="7">RNA polymerase sigma-70 factor (ECF subfamily)</fullName>
    </submittedName>
</protein>
<dbReference type="Gene3D" id="1.10.10.10">
    <property type="entry name" value="Winged helix-like DNA-binding domain superfamily/Winged helix DNA-binding domain"/>
    <property type="match status" value="1"/>
</dbReference>
<dbReference type="PANTHER" id="PTHR43133">
    <property type="entry name" value="RNA POLYMERASE ECF-TYPE SIGMA FACTO"/>
    <property type="match status" value="1"/>
</dbReference>
<dbReference type="GO" id="GO:0006352">
    <property type="term" value="P:DNA-templated transcription initiation"/>
    <property type="evidence" value="ECO:0007669"/>
    <property type="project" value="InterPro"/>
</dbReference>
<keyword evidence="8" id="KW-1185">Reference proteome</keyword>
<dbReference type="InterPro" id="IPR036388">
    <property type="entry name" value="WH-like_DNA-bd_sf"/>
</dbReference>
<dbReference type="Gene3D" id="1.10.1740.10">
    <property type="match status" value="1"/>
</dbReference>
<dbReference type="InterPro" id="IPR013249">
    <property type="entry name" value="RNA_pol_sigma70_r4_t2"/>
</dbReference>
<dbReference type="InterPro" id="IPR014327">
    <property type="entry name" value="RNA_pol_sigma70_bacteroid"/>
</dbReference>
<dbReference type="NCBIfam" id="TIGR02937">
    <property type="entry name" value="sigma70-ECF"/>
    <property type="match status" value="1"/>
</dbReference>
<dbReference type="SUPFAM" id="SSF88659">
    <property type="entry name" value="Sigma3 and sigma4 domains of RNA polymerase sigma factors"/>
    <property type="match status" value="1"/>
</dbReference>
<accession>A0A316H9B0</accession>
<dbReference type="InterPro" id="IPR007627">
    <property type="entry name" value="RNA_pol_sigma70_r2"/>
</dbReference>
<keyword evidence="4" id="KW-0804">Transcription</keyword>
<dbReference type="AlphaFoldDB" id="A0A316H9B0"/>
<dbReference type="InterPro" id="IPR013324">
    <property type="entry name" value="RNA_pol_sigma_r3/r4-like"/>
</dbReference>
<organism evidence="7 8">
    <name type="scientific">Mucilaginibacter oryzae</name>
    <dbReference type="NCBI Taxonomy" id="468058"/>
    <lineage>
        <taxon>Bacteria</taxon>
        <taxon>Pseudomonadati</taxon>
        <taxon>Bacteroidota</taxon>
        <taxon>Sphingobacteriia</taxon>
        <taxon>Sphingobacteriales</taxon>
        <taxon>Sphingobacteriaceae</taxon>
        <taxon>Mucilaginibacter</taxon>
    </lineage>
</organism>
<dbReference type="GO" id="GO:0003677">
    <property type="term" value="F:DNA binding"/>
    <property type="evidence" value="ECO:0007669"/>
    <property type="project" value="InterPro"/>
</dbReference>
<keyword evidence="3" id="KW-0731">Sigma factor</keyword>
<gene>
    <name evidence="7" type="ORF">LX99_02857</name>
</gene>
<dbReference type="Pfam" id="PF08281">
    <property type="entry name" value="Sigma70_r4_2"/>
    <property type="match status" value="1"/>
</dbReference>
<dbReference type="SUPFAM" id="SSF88946">
    <property type="entry name" value="Sigma2 domain of RNA polymerase sigma factors"/>
    <property type="match status" value="1"/>
</dbReference>